<name>A0AAN7YVA5_9PEZI</name>
<sequence>MEPRGGMQSPGDRSKPLPTEHPHRNSSTAESSDDDDDDIPANRLPSVSPLKPLALYAASLPVNGVKRPLSDTTRGGIVLYPGSKKPRNGYNMVPVSRESPPCSTSDSSRIPVPTYSRTGSLSSERDVREGLVRSMNNALRHLQTRKSQDDDKQQMARIGRPPDIKVSHNTEAEALEDGRSDVNDHGSDLSLDIPPLELSALPSHPDAVTGISEAVMPTETTPIEGKHSDMQLSTRADTVIRHCGDLWEVPSSPNSQPTKKRGRPRKNYPRFRDETDKEDFIRIARLRKKPISSFSDLDQTFLRSSPVLEDTFHPATLEFRQPYKTEPECPAVCNANHADGAAGKANVDNKSTKFMLEAHSISYDPTGHTDDDNTGPDADDTNKGLSKPIEGFDSDSGSYKYVDQSFEDNFEYDVENFRARQIIHIGDNEVFDNPRDDDILAVHLNHRPLKQLCELLGDKAWAGLKGGWQWQPFYCEDAETKPARAILPLLRKLERLYQAVPSAPKLKEQNQFLREHADMLRYYFYKIKVVVEHIRTERLGVSENNPETQNIDSRKREGMTRDLVLYVLPMLAHVLASVWRLGGKTWTRASFTGTAVELLKRALGWIMILYHLLLDELERSPFEERPEYRLEQEAWLRGKDKTEAIGPILDKLYEIILAAPDQLAETEARIKEESKRRQQLLRRQKQLELEQKATEEARQASIAERKKQSLLSIRAMHHHAENPTTSSRPSPSLTMKSSEWSVEEQRLLFLRIQSSFPVCPDLNNLRWELNKTFAQTADMTEQILGRMLKKVLLGYSAEERVAELRRIMHKSSTAGL</sequence>
<comment type="caution">
    <text evidence="3">The sequence shown here is derived from an EMBL/GenBank/DDBJ whole genome shotgun (WGS) entry which is preliminary data.</text>
</comment>
<gene>
    <name evidence="3" type="ORF">RRF57_001985</name>
</gene>
<feature type="region of interest" description="Disordered" evidence="2">
    <location>
        <begin position="246"/>
        <end position="273"/>
    </location>
</feature>
<feature type="compositionally biased region" description="Basic and acidic residues" evidence="2">
    <location>
        <begin position="146"/>
        <end position="168"/>
    </location>
</feature>
<accession>A0AAN7YVA5</accession>
<keyword evidence="1" id="KW-0175">Coiled coil</keyword>
<evidence type="ECO:0000256" key="1">
    <source>
        <dbReference type="SAM" id="Coils"/>
    </source>
</evidence>
<proteinExistence type="predicted"/>
<protein>
    <submittedName>
        <fullName evidence="3">Uncharacterized protein</fullName>
    </submittedName>
</protein>
<evidence type="ECO:0000313" key="4">
    <source>
        <dbReference type="Proteomes" id="UP001305414"/>
    </source>
</evidence>
<evidence type="ECO:0000256" key="2">
    <source>
        <dbReference type="SAM" id="MobiDB-lite"/>
    </source>
</evidence>
<organism evidence="3 4">
    <name type="scientific">Xylaria bambusicola</name>
    <dbReference type="NCBI Taxonomy" id="326684"/>
    <lineage>
        <taxon>Eukaryota</taxon>
        <taxon>Fungi</taxon>
        <taxon>Dikarya</taxon>
        <taxon>Ascomycota</taxon>
        <taxon>Pezizomycotina</taxon>
        <taxon>Sordariomycetes</taxon>
        <taxon>Xylariomycetidae</taxon>
        <taxon>Xylariales</taxon>
        <taxon>Xylariaceae</taxon>
        <taxon>Xylaria</taxon>
    </lineage>
</organism>
<keyword evidence="4" id="KW-1185">Reference proteome</keyword>
<feature type="region of interest" description="Disordered" evidence="2">
    <location>
        <begin position="144"/>
        <end position="168"/>
    </location>
</feature>
<dbReference type="Proteomes" id="UP001305414">
    <property type="component" value="Unassembled WGS sequence"/>
</dbReference>
<feature type="compositionally biased region" description="Basic and acidic residues" evidence="2">
    <location>
        <begin position="12"/>
        <end position="23"/>
    </location>
</feature>
<feature type="region of interest" description="Disordered" evidence="2">
    <location>
        <begin position="65"/>
        <end position="126"/>
    </location>
</feature>
<feature type="compositionally biased region" description="Basic residues" evidence="2">
    <location>
        <begin position="258"/>
        <end position="269"/>
    </location>
</feature>
<feature type="region of interest" description="Disordered" evidence="2">
    <location>
        <begin position="362"/>
        <end position="389"/>
    </location>
</feature>
<dbReference type="EMBL" id="JAWHQM010000003">
    <property type="protein sequence ID" value="KAK5626270.1"/>
    <property type="molecule type" value="Genomic_DNA"/>
</dbReference>
<feature type="region of interest" description="Disordered" evidence="2">
    <location>
        <begin position="1"/>
        <end position="51"/>
    </location>
</feature>
<dbReference type="AlphaFoldDB" id="A0AAN7YVA5"/>
<reference evidence="3 4" key="1">
    <citation type="submission" date="2023-10" db="EMBL/GenBank/DDBJ databases">
        <title>Draft genome sequence of Xylaria bambusicola isolate GMP-LS, the root and basal stem rot pathogen of sugarcane in Indonesia.</title>
        <authorList>
            <person name="Selvaraj P."/>
            <person name="Muralishankar V."/>
            <person name="Muruganantham S."/>
            <person name="Sp S."/>
            <person name="Haryani S."/>
            <person name="Lau K.J.X."/>
            <person name="Naqvi N.I."/>
        </authorList>
    </citation>
    <scope>NUCLEOTIDE SEQUENCE [LARGE SCALE GENOMIC DNA]</scope>
    <source>
        <strain evidence="3">GMP-LS</strain>
    </source>
</reference>
<feature type="coiled-coil region" evidence="1">
    <location>
        <begin position="663"/>
        <end position="697"/>
    </location>
</feature>
<evidence type="ECO:0000313" key="3">
    <source>
        <dbReference type="EMBL" id="KAK5626270.1"/>
    </source>
</evidence>